<sequence>MRFLFALSLLAIVTGATRSEQAPRKEEISMKEAAKYVKGSRGHRTGENSTADFQKLLGESQAAWQTHPGTGMKTIPLSSVASNSAKVKEWLKNRDGRGSQEL</sequence>
<dbReference type="EMBL" id="JAAPAO010000031">
    <property type="protein sequence ID" value="KAF4676674.1"/>
    <property type="molecule type" value="Genomic_DNA"/>
</dbReference>
<keyword evidence="4" id="KW-1185">Reference proteome</keyword>
<comment type="caution">
    <text evidence="3">The sequence shown here is derived from an EMBL/GenBank/DDBJ whole genome shotgun (WGS) entry which is preliminary data.</text>
</comment>
<evidence type="ECO:0000313" key="3">
    <source>
        <dbReference type="EMBL" id="KAF4676674.1"/>
    </source>
</evidence>
<proteinExistence type="predicted"/>
<feature type="compositionally biased region" description="Polar residues" evidence="1">
    <location>
        <begin position="76"/>
        <end position="85"/>
    </location>
</feature>
<feature type="compositionally biased region" description="Basic and acidic residues" evidence="1">
    <location>
        <begin position="86"/>
        <end position="102"/>
    </location>
</feature>
<evidence type="ECO:0000256" key="2">
    <source>
        <dbReference type="SAM" id="SignalP"/>
    </source>
</evidence>
<reference evidence="3 4" key="1">
    <citation type="submission" date="2020-04" db="EMBL/GenBank/DDBJ databases">
        <title>Perkinsus chesapeaki whole genome sequence.</title>
        <authorList>
            <person name="Bogema D.R."/>
        </authorList>
    </citation>
    <scope>NUCLEOTIDE SEQUENCE [LARGE SCALE GENOMIC DNA]</scope>
    <source>
        <strain evidence="3">ATCC PRA-425</strain>
    </source>
</reference>
<protein>
    <submittedName>
        <fullName evidence="3">Uncharacterized protein</fullName>
    </submittedName>
</protein>
<accession>A0A7J6MZ53</accession>
<keyword evidence="2" id="KW-0732">Signal</keyword>
<dbReference type="AlphaFoldDB" id="A0A7J6MZ53"/>
<feature type="chain" id="PRO_5029651551" evidence="2">
    <location>
        <begin position="20"/>
        <end position="102"/>
    </location>
</feature>
<gene>
    <name evidence="3" type="ORF">FOL47_005625</name>
</gene>
<feature type="signal peptide" evidence="2">
    <location>
        <begin position="1"/>
        <end position="19"/>
    </location>
</feature>
<feature type="region of interest" description="Disordered" evidence="1">
    <location>
        <begin position="67"/>
        <end position="102"/>
    </location>
</feature>
<name>A0A7J6MZ53_PERCH</name>
<evidence type="ECO:0000313" key="4">
    <source>
        <dbReference type="Proteomes" id="UP000591131"/>
    </source>
</evidence>
<dbReference type="Proteomes" id="UP000591131">
    <property type="component" value="Unassembled WGS sequence"/>
</dbReference>
<dbReference type="OrthoDB" id="444539at2759"/>
<organism evidence="3 4">
    <name type="scientific">Perkinsus chesapeaki</name>
    <name type="common">Clam parasite</name>
    <name type="synonym">Perkinsus andrewsi</name>
    <dbReference type="NCBI Taxonomy" id="330153"/>
    <lineage>
        <taxon>Eukaryota</taxon>
        <taxon>Sar</taxon>
        <taxon>Alveolata</taxon>
        <taxon>Perkinsozoa</taxon>
        <taxon>Perkinsea</taxon>
        <taxon>Perkinsida</taxon>
        <taxon>Perkinsidae</taxon>
        <taxon>Perkinsus</taxon>
    </lineage>
</organism>
<evidence type="ECO:0000256" key="1">
    <source>
        <dbReference type="SAM" id="MobiDB-lite"/>
    </source>
</evidence>